<sequence length="138" mass="16081">MQKWKKIIKRNPGNPNVSARSRFSFVKSINFLSRRCSKIVPSVKKIHSHEIIWKTGEKKRLCCLRRLEIYYACSYRRKNSSSWKMDGVILRTPLSFVTPWSLGGRSTQDDLGLLQAMGQQKRDGQYGISVRPIYRGHH</sequence>
<dbReference type="AlphaFoldDB" id="A0A8X6LJI8"/>
<accession>A0A8X6LJI8</accession>
<gene>
    <name evidence="1" type="ORF">TNCT_438841</name>
</gene>
<evidence type="ECO:0000313" key="1">
    <source>
        <dbReference type="EMBL" id="GFR13121.1"/>
    </source>
</evidence>
<protein>
    <submittedName>
        <fullName evidence="1">Uncharacterized protein</fullName>
    </submittedName>
</protein>
<dbReference type="EMBL" id="BMAO01036795">
    <property type="protein sequence ID" value="GFR13121.1"/>
    <property type="molecule type" value="Genomic_DNA"/>
</dbReference>
<dbReference type="Proteomes" id="UP000887116">
    <property type="component" value="Unassembled WGS sequence"/>
</dbReference>
<keyword evidence="2" id="KW-1185">Reference proteome</keyword>
<name>A0A8X6LJI8_TRICU</name>
<evidence type="ECO:0000313" key="2">
    <source>
        <dbReference type="Proteomes" id="UP000887116"/>
    </source>
</evidence>
<comment type="caution">
    <text evidence="1">The sequence shown here is derived from an EMBL/GenBank/DDBJ whole genome shotgun (WGS) entry which is preliminary data.</text>
</comment>
<proteinExistence type="predicted"/>
<reference evidence="1" key="1">
    <citation type="submission" date="2020-07" db="EMBL/GenBank/DDBJ databases">
        <title>Multicomponent nature underlies the extraordinary mechanical properties of spider dragline silk.</title>
        <authorList>
            <person name="Kono N."/>
            <person name="Nakamura H."/>
            <person name="Mori M."/>
            <person name="Yoshida Y."/>
            <person name="Ohtoshi R."/>
            <person name="Malay A.D."/>
            <person name="Moran D.A.P."/>
            <person name="Tomita M."/>
            <person name="Numata K."/>
            <person name="Arakawa K."/>
        </authorList>
    </citation>
    <scope>NUCLEOTIDE SEQUENCE</scope>
</reference>
<organism evidence="1 2">
    <name type="scientific">Trichonephila clavata</name>
    <name type="common">Joro spider</name>
    <name type="synonym">Nephila clavata</name>
    <dbReference type="NCBI Taxonomy" id="2740835"/>
    <lineage>
        <taxon>Eukaryota</taxon>
        <taxon>Metazoa</taxon>
        <taxon>Ecdysozoa</taxon>
        <taxon>Arthropoda</taxon>
        <taxon>Chelicerata</taxon>
        <taxon>Arachnida</taxon>
        <taxon>Araneae</taxon>
        <taxon>Araneomorphae</taxon>
        <taxon>Entelegynae</taxon>
        <taxon>Araneoidea</taxon>
        <taxon>Nephilidae</taxon>
        <taxon>Trichonephila</taxon>
    </lineage>
</organism>